<keyword evidence="2" id="KW-1185">Reference proteome</keyword>
<name>A0AA48M4H0_9BACL</name>
<accession>A0AA48M4H0</accession>
<dbReference type="AlphaFoldDB" id="A0AA48M4H0"/>
<dbReference type="KEGG" id="bayd:BSPP4475_01970"/>
<dbReference type="EMBL" id="OY569118">
    <property type="protein sequence ID" value="CAJ1001092.1"/>
    <property type="molecule type" value="Genomic_DNA"/>
</dbReference>
<sequence length="111" mass="12428">MELHIPNFKALQKERAKQLIEEVLALNNSADRVTVKQFIFILNELLRIKGIVSPVSEVMIVVSQKKPDLYHAARLSISQASHLKMLFEIRGDAALAEERLLAFCSGIAKAT</sequence>
<protein>
    <submittedName>
        <fullName evidence="1">Bacteriocin immunity protein</fullName>
    </submittedName>
</protein>
<organism evidence="1 2">
    <name type="scientific">Brevibacillus aydinogluensis</name>
    <dbReference type="NCBI Taxonomy" id="927786"/>
    <lineage>
        <taxon>Bacteria</taxon>
        <taxon>Bacillati</taxon>
        <taxon>Bacillota</taxon>
        <taxon>Bacilli</taxon>
        <taxon>Bacillales</taxon>
        <taxon>Paenibacillaceae</taxon>
        <taxon>Brevibacillus</taxon>
    </lineage>
</organism>
<dbReference type="RefSeq" id="WP_171564159.1">
    <property type="nucleotide sequence ID" value="NZ_JAUSVZ010000043.1"/>
</dbReference>
<gene>
    <name evidence="1" type="ORF">BSPP4475_01970</name>
</gene>
<evidence type="ECO:0000313" key="2">
    <source>
        <dbReference type="Proteomes" id="UP001189619"/>
    </source>
</evidence>
<reference evidence="1" key="1">
    <citation type="submission" date="2023-07" db="EMBL/GenBank/DDBJ databases">
        <authorList>
            <person name="Ivanov I."/>
            <person name="Teneva D."/>
            <person name="Stoikov I."/>
        </authorList>
    </citation>
    <scope>NUCLEOTIDE SEQUENCE</scope>
    <source>
        <strain evidence="1">4475</strain>
    </source>
</reference>
<proteinExistence type="predicted"/>
<evidence type="ECO:0000313" key="1">
    <source>
        <dbReference type="EMBL" id="CAJ1001092.1"/>
    </source>
</evidence>
<dbReference type="Proteomes" id="UP001189619">
    <property type="component" value="Chromosome"/>
</dbReference>